<dbReference type="PROSITE" id="PS51292">
    <property type="entry name" value="ZF_RING_CH"/>
    <property type="match status" value="1"/>
</dbReference>
<dbReference type="SUPFAM" id="SSF57850">
    <property type="entry name" value="RING/U-box"/>
    <property type="match status" value="1"/>
</dbReference>
<keyword evidence="1" id="KW-0479">Metal-binding</keyword>
<dbReference type="EMBL" id="PKPP01004728">
    <property type="protein sequence ID" value="PWA63021.1"/>
    <property type="molecule type" value="Genomic_DNA"/>
</dbReference>
<gene>
    <name evidence="5" type="ORF">CTI12_AA358190</name>
</gene>
<evidence type="ECO:0000313" key="6">
    <source>
        <dbReference type="Proteomes" id="UP000245207"/>
    </source>
</evidence>
<dbReference type="SMART" id="SM00744">
    <property type="entry name" value="RINGv"/>
    <property type="match status" value="1"/>
</dbReference>
<dbReference type="Pfam" id="PF12906">
    <property type="entry name" value="RINGv"/>
    <property type="match status" value="1"/>
</dbReference>
<dbReference type="AlphaFoldDB" id="A0A2U1MP30"/>
<keyword evidence="6" id="KW-1185">Reference proteome</keyword>
<dbReference type="OrthoDB" id="1912066at2759"/>
<reference evidence="5 6" key="1">
    <citation type="journal article" date="2018" name="Mol. Plant">
        <title>The genome of Artemisia annua provides insight into the evolution of Asteraceae family and artemisinin biosynthesis.</title>
        <authorList>
            <person name="Shen Q."/>
            <person name="Zhang L."/>
            <person name="Liao Z."/>
            <person name="Wang S."/>
            <person name="Yan T."/>
            <person name="Shi P."/>
            <person name="Liu M."/>
            <person name="Fu X."/>
            <person name="Pan Q."/>
            <person name="Wang Y."/>
            <person name="Lv Z."/>
            <person name="Lu X."/>
            <person name="Zhang F."/>
            <person name="Jiang W."/>
            <person name="Ma Y."/>
            <person name="Chen M."/>
            <person name="Hao X."/>
            <person name="Li L."/>
            <person name="Tang Y."/>
            <person name="Lv G."/>
            <person name="Zhou Y."/>
            <person name="Sun X."/>
            <person name="Brodelius P.E."/>
            <person name="Rose J.K.C."/>
            <person name="Tang K."/>
        </authorList>
    </citation>
    <scope>NUCLEOTIDE SEQUENCE [LARGE SCALE GENOMIC DNA]</scope>
    <source>
        <strain evidence="6">cv. Huhao1</strain>
        <tissue evidence="5">Leaf</tissue>
    </source>
</reference>
<comment type="caution">
    <text evidence="5">The sequence shown here is derived from an EMBL/GenBank/DDBJ whole genome shotgun (WGS) entry which is preliminary data.</text>
</comment>
<dbReference type="InterPro" id="IPR011016">
    <property type="entry name" value="Znf_RING-CH"/>
</dbReference>
<dbReference type="STRING" id="35608.A0A2U1MP30"/>
<evidence type="ECO:0000256" key="2">
    <source>
        <dbReference type="ARBA" id="ARBA00022771"/>
    </source>
</evidence>
<organism evidence="5 6">
    <name type="scientific">Artemisia annua</name>
    <name type="common">Sweet wormwood</name>
    <dbReference type="NCBI Taxonomy" id="35608"/>
    <lineage>
        <taxon>Eukaryota</taxon>
        <taxon>Viridiplantae</taxon>
        <taxon>Streptophyta</taxon>
        <taxon>Embryophyta</taxon>
        <taxon>Tracheophyta</taxon>
        <taxon>Spermatophyta</taxon>
        <taxon>Magnoliopsida</taxon>
        <taxon>eudicotyledons</taxon>
        <taxon>Gunneridae</taxon>
        <taxon>Pentapetalae</taxon>
        <taxon>asterids</taxon>
        <taxon>campanulids</taxon>
        <taxon>Asterales</taxon>
        <taxon>Asteraceae</taxon>
        <taxon>Asteroideae</taxon>
        <taxon>Anthemideae</taxon>
        <taxon>Artemisiinae</taxon>
        <taxon>Artemisia</taxon>
    </lineage>
</organism>
<dbReference type="Proteomes" id="UP000245207">
    <property type="component" value="Unassembled WGS sequence"/>
</dbReference>
<name>A0A2U1MP30_ARTAN</name>
<protein>
    <submittedName>
        <fullName evidence="5">Zinc finger, RING-CH-type</fullName>
    </submittedName>
</protein>
<dbReference type="PANTHER" id="PTHR46214">
    <property type="entry name" value="ZINC FINGER, RING-CH-TYPE"/>
    <property type="match status" value="1"/>
</dbReference>
<proteinExistence type="predicted"/>
<dbReference type="Gene3D" id="3.30.40.10">
    <property type="entry name" value="Zinc/RING finger domain, C3HC4 (zinc finger)"/>
    <property type="match status" value="1"/>
</dbReference>
<evidence type="ECO:0000313" key="5">
    <source>
        <dbReference type="EMBL" id="PWA63021.1"/>
    </source>
</evidence>
<evidence type="ECO:0000256" key="3">
    <source>
        <dbReference type="ARBA" id="ARBA00022833"/>
    </source>
</evidence>
<feature type="domain" description="RING-CH-type" evidence="4">
    <location>
        <begin position="10"/>
        <end position="76"/>
    </location>
</feature>
<dbReference type="GO" id="GO:0008270">
    <property type="term" value="F:zinc ion binding"/>
    <property type="evidence" value="ECO:0007669"/>
    <property type="project" value="UniProtKB-KW"/>
</dbReference>
<evidence type="ECO:0000256" key="1">
    <source>
        <dbReference type="ARBA" id="ARBA00022723"/>
    </source>
</evidence>
<evidence type="ECO:0000259" key="4">
    <source>
        <dbReference type="PROSITE" id="PS51292"/>
    </source>
</evidence>
<accession>A0A2U1MP30</accession>
<dbReference type="InterPro" id="IPR013083">
    <property type="entry name" value="Znf_RING/FYVE/PHD"/>
</dbReference>
<dbReference type="PANTHER" id="PTHR46214:SF42">
    <property type="entry name" value="RING-CH-TYPE DOMAIN-CONTAINING PROTEIN"/>
    <property type="match status" value="1"/>
</dbReference>
<keyword evidence="3" id="KW-0862">Zinc</keyword>
<keyword evidence="2" id="KW-0863">Zinc-finger</keyword>
<sequence>MKNVVSILVVPDDDIRDCRICQLSSLIDNDEQDELIQLGCCCKDDLALAHQHCADTWFKIKGNKICEICNSIVSNLVVANETPSTTQGTMDVNPAATSVATIHMSTATRGRGHAYTYLNLHSTHDIGRGRRDIFFGLHIENNQHKLHEHIWMVELEVTSSELEEPYDMNIPLHKQ</sequence>